<evidence type="ECO:0000313" key="2">
    <source>
        <dbReference type="Proteomes" id="UP000032408"/>
    </source>
</evidence>
<keyword evidence="2" id="KW-1185">Reference proteome</keyword>
<reference evidence="2" key="1">
    <citation type="submission" date="2015-03" db="EMBL/GenBank/DDBJ databases">
        <title>Characterization of two novel Thaumarchaeota isolated from the Northern Adriatic Sea.</title>
        <authorList>
            <person name="Bayer B."/>
            <person name="Vojvoda J."/>
            <person name="Offre P."/>
            <person name="Srivastava A."/>
            <person name="Elisabeth N."/>
            <person name="Garcia J.A.L."/>
            <person name="Schleper C."/>
            <person name="Herndl G.J."/>
        </authorList>
    </citation>
    <scope>NUCLEOTIDE SEQUENCE [LARGE SCALE GENOMIC DNA]</scope>
    <source>
        <strain evidence="2">NF5</strain>
    </source>
</reference>
<name>A0A0D5C1M1_9ARCH</name>
<dbReference type="SUPFAM" id="SSF54427">
    <property type="entry name" value="NTF2-like"/>
    <property type="match status" value="1"/>
</dbReference>
<dbReference type="EMBL" id="CP011070">
    <property type="protein sequence ID" value="AJW70230.1"/>
    <property type="molecule type" value="Genomic_DNA"/>
</dbReference>
<evidence type="ECO:0000313" key="1">
    <source>
        <dbReference type="EMBL" id="AJW70230.1"/>
    </source>
</evidence>
<sequence>MVVSNLQIIKEFYDSFRNKDKKYLDLCDDEIQWITTEDMPNGGKYVGVKAVFEDYFPKMLSNFKEFHAIPEQFLDFKDHIMVIGKYQGISIKDKNFEVQFSHVYLLQENKIVQFRQFTDAKVISDSLK</sequence>
<dbReference type="InterPro" id="IPR032710">
    <property type="entry name" value="NTF2-like_dom_sf"/>
</dbReference>
<keyword evidence="1" id="KW-0413">Isomerase</keyword>
<accession>A0A0D5C1M1</accession>
<dbReference type="PANTHER" id="PTHR41252">
    <property type="entry name" value="BLR2505 PROTEIN"/>
    <property type="match status" value="1"/>
</dbReference>
<organism evidence="1 2">
    <name type="scientific">Nitrosopumilus adriaticus</name>
    <dbReference type="NCBI Taxonomy" id="1580092"/>
    <lineage>
        <taxon>Archaea</taxon>
        <taxon>Nitrososphaerota</taxon>
        <taxon>Nitrososphaeria</taxon>
        <taxon>Nitrosopumilales</taxon>
        <taxon>Nitrosopumilaceae</taxon>
        <taxon>Nitrosopumilus</taxon>
    </lineage>
</organism>
<protein>
    <submittedName>
        <fullName evidence="1">Putative ketosteroid isomeraserelated protein-like protein</fullName>
    </submittedName>
</protein>
<gene>
    <name evidence="1" type="ORF">NADRNF5_0534</name>
</gene>
<reference evidence="1 2" key="2">
    <citation type="journal article" date="2016" name="ISME J.">
        <title>Physiological and genomic characterization of two novel marine thaumarchaeal strains indicates niche differentiation.</title>
        <authorList>
            <person name="Bayer B."/>
            <person name="Vojvoda J."/>
            <person name="Offre P."/>
            <person name="Alves R.J."/>
            <person name="Elisabeth N.H."/>
            <person name="Garcia J.A."/>
            <person name="Volland J.M."/>
            <person name="Srivastava A."/>
            <person name="Schleper C."/>
            <person name="Herndl G.J."/>
        </authorList>
    </citation>
    <scope>NUCLEOTIDE SEQUENCE [LARGE SCALE GENOMIC DNA]</scope>
    <source>
        <strain evidence="1 2">NF5</strain>
    </source>
</reference>
<dbReference type="PANTHER" id="PTHR41252:SF1">
    <property type="entry name" value="BLR2505 PROTEIN"/>
    <property type="match status" value="1"/>
</dbReference>
<dbReference type="Proteomes" id="UP000032408">
    <property type="component" value="Chromosome"/>
</dbReference>
<dbReference type="STRING" id="1580092.NADRNF5_0534"/>
<dbReference type="HOGENOM" id="CLU_107220_2_0_2"/>
<dbReference type="Gene3D" id="3.10.450.50">
    <property type="match status" value="1"/>
</dbReference>
<proteinExistence type="predicted"/>
<dbReference type="AlphaFoldDB" id="A0A0D5C1M1"/>
<dbReference type="KEGG" id="nin:NADRNF5_0534"/>
<dbReference type="GO" id="GO:0016853">
    <property type="term" value="F:isomerase activity"/>
    <property type="evidence" value="ECO:0007669"/>
    <property type="project" value="UniProtKB-KW"/>
</dbReference>